<feature type="domain" description="B30.2/SPRY" evidence="5">
    <location>
        <begin position="965"/>
        <end position="1163"/>
    </location>
</feature>
<accession>A0A8T2M7Q3</accession>
<feature type="domain" description="NACHT" evidence="6">
    <location>
        <begin position="105"/>
        <end position="235"/>
    </location>
</feature>
<dbReference type="Gene3D" id="2.60.120.920">
    <property type="match status" value="1"/>
</dbReference>
<dbReference type="SUPFAM" id="SSF52540">
    <property type="entry name" value="P-loop containing nucleoside triphosphate hydrolases"/>
    <property type="match status" value="1"/>
</dbReference>
<dbReference type="PRINTS" id="PR01407">
    <property type="entry name" value="BUTYPHLNCDUF"/>
</dbReference>
<proteinExistence type="predicted"/>
<dbReference type="InterPro" id="IPR006574">
    <property type="entry name" value="PRY"/>
</dbReference>
<dbReference type="PROSITE" id="PS50837">
    <property type="entry name" value="NACHT"/>
    <property type="match status" value="1"/>
</dbReference>
<comment type="caution">
    <text evidence="7">The sequence shown here is derived from an EMBL/GenBank/DDBJ whole genome shotgun (WGS) entry which is preliminary data.</text>
</comment>
<dbReference type="SMART" id="SM00589">
    <property type="entry name" value="PRY"/>
    <property type="match status" value="1"/>
</dbReference>
<organism evidence="7 8">
    <name type="scientific">Astyanax mexicanus</name>
    <name type="common">Blind cave fish</name>
    <name type="synonym">Astyanax fasciatus mexicanus</name>
    <dbReference type="NCBI Taxonomy" id="7994"/>
    <lineage>
        <taxon>Eukaryota</taxon>
        <taxon>Metazoa</taxon>
        <taxon>Chordata</taxon>
        <taxon>Craniata</taxon>
        <taxon>Vertebrata</taxon>
        <taxon>Euteleostomi</taxon>
        <taxon>Actinopterygii</taxon>
        <taxon>Neopterygii</taxon>
        <taxon>Teleostei</taxon>
        <taxon>Ostariophysi</taxon>
        <taxon>Characiformes</taxon>
        <taxon>Characoidei</taxon>
        <taxon>Acestrorhamphidae</taxon>
        <taxon>Acestrorhamphinae</taxon>
        <taxon>Astyanax</taxon>
    </lineage>
</organism>
<dbReference type="Proteomes" id="UP000752171">
    <property type="component" value="Unassembled WGS sequence"/>
</dbReference>
<evidence type="ECO:0000256" key="4">
    <source>
        <dbReference type="ARBA" id="ARBA00022840"/>
    </source>
</evidence>
<dbReference type="EMBL" id="JAICCE010000002">
    <property type="protein sequence ID" value="KAG9280588.1"/>
    <property type="molecule type" value="Genomic_DNA"/>
</dbReference>
<keyword evidence="2" id="KW-0677">Repeat</keyword>
<dbReference type="PANTHER" id="PTHR24106">
    <property type="entry name" value="NACHT, LRR AND CARD DOMAINS-CONTAINING"/>
    <property type="match status" value="1"/>
</dbReference>
<dbReference type="InterPro" id="IPR043136">
    <property type="entry name" value="B30.2/SPRY_sf"/>
</dbReference>
<dbReference type="PROSITE" id="PS50188">
    <property type="entry name" value="B302_SPRY"/>
    <property type="match status" value="1"/>
</dbReference>
<dbReference type="InterPro" id="IPR027417">
    <property type="entry name" value="P-loop_NTPase"/>
</dbReference>
<evidence type="ECO:0000259" key="6">
    <source>
        <dbReference type="PROSITE" id="PS50837"/>
    </source>
</evidence>
<dbReference type="OrthoDB" id="8847741at2759"/>
<dbReference type="Pfam" id="PF05729">
    <property type="entry name" value="NACHT"/>
    <property type="match status" value="1"/>
</dbReference>
<dbReference type="InterPro" id="IPR032675">
    <property type="entry name" value="LRR_dom_sf"/>
</dbReference>
<protein>
    <submittedName>
        <fullName evidence="7">Protein NLRC3-like</fullName>
    </submittedName>
</protein>
<dbReference type="AlphaFoldDB" id="A0A8T2M7Q3"/>
<evidence type="ECO:0000313" key="7">
    <source>
        <dbReference type="EMBL" id="KAG9280588.1"/>
    </source>
</evidence>
<dbReference type="Gene3D" id="3.80.10.10">
    <property type="entry name" value="Ribonuclease Inhibitor"/>
    <property type="match status" value="2"/>
</dbReference>
<dbReference type="PRINTS" id="PR00364">
    <property type="entry name" value="DISEASERSIST"/>
</dbReference>
<dbReference type="InterPro" id="IPR003877">
    <property type="entry name" value="SPRY_dom"/>
</dbReference>
<dbReference type="InterPro" id="IPR041267">
    <property type="entry name" value="NLRP_HD2"/>
</dbReference>
<dbReference type="InterPro" id="IPR001870">
    <property type="entry name" value="B30.2/SPRY"/>
</dbReference>
<reference evidence="7 8" key="1">
    <citation type="submission" date="2021-07" db="EMBL/GenBank/DDBJ databases">
        <authorList>
            <person name="Imarazene B."/>
            <person name="Zahm M."/>
            <person name="Klopp C."/>
            <person name="Cabau C."/>
            <person name="Beille S."/>
            <person name="Jouanno E."/>
            <person name="Castinel A."/>
            <person name="Lluch J."/>
            <person name="Gil L."/>
            <person name="Kuchtly C."/>
            <person name="Lopez Roques C."/>
            <person name="Donnadieu C."/>
            <person name="Parrinello H."/>
            <person name="Journot L."/>
            <person name="Du K."/>
            <person name="Schartl M."/>
            <person name="Retaux S."/>
            <person name="Guiguen Y."/>
        </authorList>
    </citation>
    <scope>NUCLEOTIDE SEQUENCE [LARGE SCALE GENOMIC DNA]</scope>
    <source>
        <strain evidence="7">Pach_M1</strain>
        <tissue evidence="7">Testis</tissue>
    </source>
</reference>
<dbReference type="InterPro" id="IPR007111">
    <property type="entry name" value="NACHT_NTPase"/>
</dbReference>
<keyword evidence="1" id="KW-0433">Leucine-rich repeat</keyword>
<evidence type="ECO:0000259" key="5">
    <source>
        <dbReference type="PROSITE" id="PS50188"/>
    </source>
</evidence>
<dbReference type="SUPFAM" id="SSF52047">
    <property type="entry name" value="RNI-like"/>
    <property type="match status" value="1"/>
</dbReference>
<keyword evidence="3" id="KW-0547">Nucleotide-binding</keyword>
<keyword evidence="4" id="KW-0067">ATP-binding</keyword>
<dbReference type="SUPFAM" id="SSF49899">
    <property type="entry name" value="Concanavalin A-like lectins/glucanases"/>
    <property type="match status" value="1"/>
</dbReference>
<evidence type="ECO:0000313" key="8">
    <source>
        <dbReference type="Proteomes" id="UP000752171"/>
    </source>
</evidence>
<dbReference type="InterPro" id="IPR013320">
    <property type="entry name" value="ConA-like_dom_sf"/>
</dbReference>
<sequence>MATGQSNDPPCVPISEDDLDEHTRSFRSLLRDRLKKKYHSSDSTYYVPMKLYPKEFKHPKKEIQGQAKQSVMDLKDKLKDFLKDESVVEYDDLFKPCPITNEDVRAVLMKGLPGIGKTTAVQKFVLDWAEGRTHQDITFVLPFSLTELSLLKTNKCSLKQLLNLIFPELMDTDTLNHARVLFVLEDLDKCRLKLKFWNTISCGDPEKKLPLSELLVNLLRGDFFPKAQIWLTSSPEECDFIPSKYVQRVVEIQGLDDVEWEEYIRRAVCDSSVAATAIIHVKSSHNLYFMRNLPGFCQIAATVLEEAITKTPATELPLTLTEMYTHFLLIQMRKQAIHQQAAANLRKTDAEEILKLGKLAWHTLENDSLTVFEADLRNSNMAASVAAELSQRWPALFKEEELTQGKVYQFSFQSIQSYLSALYVAVNYEPSKGNVLHYTLAERAEQLLKLQGAPRKMHERAIDKASRSKKGKLDFFLIFLIGITTGPSYKDLSCFLPDSCKRGKLEKIVPYILKKTESGAALNESVTLVRCLEELNVSCSVDKSQAESQRKGEDDFTPSEWSALVKTLLASEDQQRVLDLREYPIPEMAFAKLLPVIKNSSVLKLCECADTCWMLLATALRSPSNNIRELDIKHHFIREQAFNLLSEGLKSPNCKVEILRTPHSGLDSLTLALLSNPSHLRELNLSIVYTVTEKTVEDLGRLLVDPAAHLKKLSLPFIGRLPVNIFKMLATALSSSTCSLKELDLNHSYSLRDDESPIALLSAGLGDSCCQLRVLRLANCSVRQIGFPALLSAFSSNPSHLKELDLSYSTPKLKAFRQFCSLLDGSRFKLETLILNKVNWWEDRNPSDSSTASTADWLSKPYKALASALSSSDLRVLDLSINALDDSSVECLSAGLANSACKLEILRMARCRITEVGAATLANTLRLNPSHLRELDLSYNPVEGPGFDQLNSLVEDPAIRLEKIIAEGYGEHRSPEELLQYQCSLTLDPNTASLDVEVSEGDQEVWYSRDRKQPLPYHPERFKWYSQVMCREGLSGRHFCQVEWFGRFATIGVAYKDMSRKGPADACTPGENKKSWAIKVSTPSPLSQAVHDGVETRLPDRSPWRVGVYLDWAAGILSFYDVTRDKAELIHTFYAKFTGPLYLVFSITAGIRLLPPNPGPVCWHDHDPWDMFRGYKECKGCNGSKAG</sequence>
<dbReference type="SMART" id="SM00368">
    <property type="entry name" value="LRR_RI"/>
    <property type="match status" value="5"/>
</dbReference>
<dbReference type="InterPro" id="IPR001611">
    <property type="entry name" value="Leu-rich_rpt"/>
</dbReference>
<dbReference type="Gene3D" id="3.40.50.300">
    <property type="entry name" value="P-loop containing nucleotide triphosphate hydrolases"/>
    <property type="match status" value="1"/>
</dbReference>
<dbReference type="InterPro" id="IPR003879">
    <property type="entry name" value="Butyrophylin_SPRY"/>
</dbReference>
<dbReference type="Pfam" id="PF17776">
    <property type="entry name" value="NLRC4_HD2"/>
    <property type="match status" value="1"/>
</dbReference>
<dbReference type="SMART" id="SM00449">
    <property type="entry name" value="SPRY"/>
    <property type="match status" value="1"/>
</dbReference>
<evidence type="ECO:0000256" key="3">
    <source>
        <dbReference type="ARBA" id="ARBA00022741"/>
    </source>
</evidence>
<evidence type="ECO:0000256" key="2">
    <source>
        <dbReference type="ARBA" id="ARBA00022737"/>
    </source>
</evidence>
<dbReference type="Pfam" id="PF00622">
    <property type="entry name" value="SPRY"/>
    <property type="match status" value="1"/>
</dbReference>
<dbReference type="Pfam" id="PF13765">
    <property type="entry name" value="PRY"/>
    <property type="match status" value="1"/>
</dbReference>
<name>A0A8T2M7Q3_ASTMX</name>
<dbReference type="GO" id="GO:0005524">
    <property type="term" value="F:ATP binding"/>
    <property type="evidence" value="ECO:0007669"/>
    <property type="project" value="UniProtKB-KW"/>
</dbReference>
<dbReference type="Pfam" id="PF13516">
    <property type="entry name" value="LRR_6"/>
    <property type="match status" value="1"/>
</dbReference>
<dbReference type="InterPro" id="IPR051261">
    <property type="entry name" value="NLR"/>
</dbReference>
<evidence type="ECO:0000256" key="1">
    <source>
        <dbReference type="ARBA" id="ARBA00022614"/>
    </source>
</evidence>
<gene>
    <name evidence="7" type="primary">NLRC3</name>
    <name evidence="7" type="ORF">AMEX_G3318</name>
</gene>